<dbReference type="Proteomes" id="UP000314987">
    <property type="component" value="Unassembled WGS sequence"/>
</dbReference>
<keyword evidence="1" id="KW-0812">Transmembrane</keyword>
<evidence type="ECO:0000313" key="2">
    <source>
        <dbReference type="Ensembl" id="ENSVURP00010008111.1"/>
    </source>
</evidence>
<dbReference type="GeneTree" id="ENSGT00940000157004"/>
<keyword evidence="1" id="KW-0472">Membrane</keyword>
<organism evidence="2 3">
    <name type="scientific">Vombatus ursinus</name>
    <name type="common">Common wombat</name>
    <dbReference type="NCBI Taxonomy" id="29139"/>
    <lineage>
        <taxon>Eukaryota</taxon>
        <taxon>Metazoa</taxon>
        <taxon>Chordata</taxon>
        <taxon>Craniata</taxon>
        <taxon>Vertebrata</taxon>
        <taxon>Euteleostomi</taxon>
        <taxon>Mammalia</taxon>
        <taxon>Metatheria</taxon>
        <taxon>Diprotodontia</taxon>
        <taxon>Vombatidae</taxon>
        <taxon>Vombatus</taxon>
    </lineage>
</organism>
<feature type="transmembrane region" description="Helical" evidence="1">
    <location>
        <begin position="143"/>
        <end position="162"/>
    </location>
</feature>
<proteinExistence type="predicted"/>
<accession>A0A4X2KDH4</accession>
<reference evidence="2" key="2">
    <citation type="submission" date="2025-08" db="UniProtKB">
        <authorList>
            <consortium name="Ensembl"/>
        </authorList>
    </citation>
    <scope>IDENTIFICATION</scope>
</reference>
<dbReference type="AlphaFoldDB" id="A0A4X2KDH4"/>
<sequence length="164" mass="18770">MAFDDLLPDVGDKGRLQTLQAFSFAIPIIFIASHFLIENFTAFVPEHRCWVHFLDNMSALLNVSGNLNFSSLLKLSIPLDSNGKLERCHRFFWPQWQPLGPNVTGQNMSQLEIEPCVDGWVHDQSIFTASIVTEGRGSSAAPFLSQEDFIFLFFLFFFIFLFKR</sequence>
<evidence type="ECO:0000256" key="1">
    <source>
        <dbReference type="SAM" id="Phobius"/>
    </source>
</evidence>
<dbReference type="STRING" id="29139.ENSVURP00010008111"/>
<protein>
    <submittedName>
        <fullName evidence="2">Uncharacterized protein</fullName>
    </submittedName>
</protein>
<dbReference type="OMA" id="HMILENF"/>
<keyword evidence="3" id="KW-1185">Reference proteome</keyword>
<reference evidence="2" key="3">
    <citation type="submission" date="2025-09" db="UniProtKB">
        <authorList>
            <consortium name="Ensembl"/>
        </authorList>
    </citation>
    <scope>IDENTIFICATION</scope>
</reference>
<name>A0A4X2KDH4_VOMUR</name>
<dbReference type="Ensembl" id="ENSVURT00010009196.1">
    <property type="protein sequence ID" value="ENSVURP00010008111.1"/>
    <property type="gene ID" value="ENSVURG00010006274.1"/>
</dbReference>
<keyword evidence="1" id="KW-1133">Transmembrane helix</keyword>
<evidence type="ECO:0000313" key="3">
    <source>
        <dbReference type="Proteomes" id="UP000314987"/>
    </source>
</evidence>
<feature type="transmembrane region" description="Helical" evidence="1">
    <location>
        <begin position="21"/>
        <end position="37"/>
    </location>
</feature>
<reference evidence="3" key="1">
    <citation type="submission" date="2018-12" db="EMBL/GenBank/DDBJ databases">
        <authorList>
            <person name="Yazar S."/>
        </authorList>
    </citation>
    <scope>NUCLEOTIDE SEQUENCE [LARGE SCALE GENOMIC DNA]</scope>
</reference>